<dbReference type="EMBL" id="JBIRGH010000011">
    <property type="protein sequence ID" value="MFH8586692.1"/>
    <property type="molecule type" value="Genomic_DNA"/>
</dbReference>
<evidence type="ECO:0000256" key="3">
    <source>
        <dbReference type="ARBA" id="ARBA00022989"/>
    </source>
</evidence>
<feature type="region of interest" description="Disordered" evidence="5">
    <location>
        <begin position="151"/>
        <end position="269"/>
    </location>
</feature>
<accession>A0ABW7RG21</accession>
<feature type="compositionally biased region" description="Polar residues" evidence="5">
    <location>
        <begin position="190"/>
        <end position="206"/>
    </location>
</feature>
<dbReference type="RefSeq" id="WP_397673789.1">
    <property type="nucleotide sequence ID" value="NZ_JBIRGH010000011.1"/>
</dbReference>
<dbReference type="PROSITE" id="PS00217">
    <property type="entry name" value="SUGAR_TRANSPORT_2"/>
    <property type="match status" value="1"/>
</dbReference>
<dbReference type="PANTHER" id="PTHR23508">
    <property type="entry name" value="CARBOXYLIC ACID TRANSPORTER PROTEIN HOMOLOG"/>
    <property type="match status" value="1"/>
</dbReference>
<dbReference type="Gene3D" id="1.20.1250.20">
    <property type="entry name" value="MFS general substrate transporter like domains"/>
    <property type="match status" value="1"/>
</dbReference>
<dbReference type="InterPro" id="IPR005829">
    <property type="entry name" value="Sugar_transporter_CS"/>
</dbReference>
<feature type="domain" description="Major facilitator superfamily (MFS) profile" evidence="6">
    <location>
        <begin position="1"/>
        <end position="269"/>
    </location>
</feature>
<evidence type="ECO:0000256" key="4">
    <source>
        <dbReference type="ARBA" id="ARBA00023136"/>
    </source>
</evidence>
<dbReference type="InterPro" id="IPR036259">
    <property type="entry name" value="MFS_trans_sf"/>
</dbReference>
<keyword evidence="4" id="KW-0472">Membrane</keyword>
<dbReference type="Pfam" id="PF00083">
    <property type="entry name" value="Sugar_tr"/>
    <property type="match status" value="1"/>
</dbReference>
<keyword evidence="8" id="KW-1185">Reference proteome</keyword>
<sequence>MTPGTAGSLAFAGMPVGAPGAGNLSGRLGRRWTIVGCVTRFTVFMAACGFAPNAEIFGAPRFVVGIGLGGLVPSANTLTAEFVSGRHRSISATVMMSGVPLGGCLAAVVAIPTTPTLGSERRYLSGGTGLPSAALPVLAPPESPAWLRTRARTAAAERIERQDGPHRDERTDVAGRPGPGIMVRAPYSLPTAQSSLATVTNSSPGTASARGCRGSPQATPGPASAATRRPVRRRSAWARSPARRSPCGVRSGSDRCAARSPAPAAPPSV</sequence>
<dbReference type="InterPro" id="IPR005828">
    <property type="entry name" value="MFS_sugar_transport-like"/>
</dbReference>
<dbReference type="PROSITE" id="PS50850">
    <property type="entry name" value="MFS"/>
    <property type="match status" value="1"/>
</dbReference>
<keyword evidence="3" id="KW-1133">Transmembrane helix</keyword>
<feature type="compositionally biased region" description="Low complexity" evidence="5">
    <location>
        <begin position="237"/>
        <end position="246"/>
    </location>
</feature>
<organism evidence="7 8">
    <name type="scientific">Streptomyces celluloflavus</name>
    <dbReference type="NCBI Taxonomy" id="58344"/>
    <lineage>
        <taxon>Bacteria</taxon>
        <taxon>Bacillati</taxon>
        <taxon>Actinomycetota</taxon>
        <taxon>Actinomycetes</taxon>
        <taxon>Kitasatosporales</taxon>
        <taxon>Streptomycetaceae</taxon>
        <taxon>Streptomyces</taxon>
    </lineage>
</organism>
<evidence type="ECO:0000313" key="8">
    <source>
        <dbReference type="Proteomes" id="UP001610990"/>
    </source>
</evidence>
<reference evidence="7 8" key="1">
    <citation type="submission" date="2024-10" db="EMBL/GenBank/DDBJ databases">
        <title>The Natural Products Discovery Center: Release of the First 8490 Sequenced Strains for Exploring Actinobacteria Biosynthetic Diversity.</title>
        <authorList>
            <person name="Kalkreuter E."/>
            <person name="Kautsar S.A."/>
            <person name="Yang D."/>
            <person name="Bader C.D."/>
            <person name="Teijaro C.N."/>
            <person name="Fluegel L."/>
            <person name="Davis C.M."/>
            <person name="Simpson J.R."/>
            <person name="Lauterbach L."/>
            <person name="Steele A.D."/>
            <person name="Gui C."/>
            <person name="Meng S."/>
            <person name="Li G."/>
            <person name="Viehrig K."/>
            <person name="Ye F."/>
            <person name="Su P."/>
            <person name="Kiefer A.F."/>
            <person name="Nichols A."/>
            <person name="Cepeda A.J."/>
            <person name="Yan W."/>
            <person name="Fan B."/>
            <person name="Jiang Y."/>
            <person name="Adhikari A."/>
            <person name="Zheng C.-J."/>
            <person name="Schuster L."/>
            <person name="Cowan T.M."/>
            <person name="Smanski M.J."/>
            <person name="Chevrette M.G."/>
            <person name="De Carvalho L.P.S."/>
            <person name="Shen B."/>
        </authorList>
    </citation>
    <scope>NUCLEOTIDE SEQUENCE [LARGE SCALE GENOMIC DNA]</scope>
    <source>
        <strain evidence="7 8">NPDC018013</strain>
    </source>
</reference>
<feature type="compositionally biased region" description="Basic and acidic residues" evidence="5">
    <location>
        <begin position="155"/>
        <end position="173"/>
    </location>
</feature>
<comment type="caution">
    <text evidence="7">The sequence shown here is derived from an EMBL/GenBank/DDBJ whole genome shotgun (WGS) entry which is preliminary data.</text>
</comment>
<keyword evidence="2" id="KW-0812">Transmembrane</keyword>
<dbReference type="Proteomes" id="UP001610990">
    <property type="component" value="Unassembled WGS sequence"/>
</dbReference>
<evidence type="ECO:0000259" key="6">
    <source>
        <dbReference type="PROSITE" id="PS50850"/>
    </source>
</evidence>
<dbReference type="InterPro" id="IPR020846">
    <property type="entry name" value="MFS_dom"/>
</dbReference>
<proteinExistence type="predicted"/>
<evidence type="ECO:0000256" key="2">
    <source>
        <dbReference type="ARBA" id="ARBA00022692"/>
    </source>
</evidence>
<name>A0ABW7RG21_9ACTN</name>
<protein>
    <submittedName>
        <fullName evidence="7">MFS transporter</fullName>
    </submittedName>
</protein>
<evidence type="ECO:0000256" key="5">
    <source>
        <dbReference type="SAM" id="MobiDB-lite"/>
    </source>
</evidence>
<evidence type="ECO:0000313" key="7">
    <source>
        <dbReference type="EMBL" id="MFH8586692.1"/>
    </source>
</evidence>
<dbReference type="PANTHER" id="PTHR23508:SF10">
    <property type="entry name" value="CARBOXYLIC ACID TRANSPORTER PROTEIN HOMOLOG"/>
    <property type="match status" value="1"/>
</dbReference>
<comment type="subcellular location">
    <subcellularLocation>
        <location evidence="1">Cell membrane</location>
        <topology evidence="1">Multi-pass membrane protein</topology>
    </subcellularLocation>
</comment>
<dbReference type="SUPFAM" id="SSF103473">
    <property type="entry name" value="MFS general substrate transporter"/>
    <property type="match status" value="1"/>
</dbReference>
<evidence type="ECO:0000256" key="1">
    <source>
        <dbReference type="ARBA" id="ARBA00004651"/>
    </source>
</evidence>
<gene>
    <name evidence="7" type="ORF">ACH4GP_20215</name>
</gene>